<keyword evidence="3" id="KW-0238">DNA-binding</keyword>
<organism evidence="6 7">
    <name type="scientific">Pseudomonas fluorescens LMG 5329</name>
    <dbReference type="NCBI Taxonomy" id="1324332"/>
    <lineage>
        <taxon>Bacteria</taxon>
        <taxon>Pseudomonadati</taxon>
        <taxon>Pseudomonadota</taxon>
        <taxon>Gammaproteobacteria</taxon>
        <taxon>Pseudomonadales</taxon>
        <taxon>Pseudomonadaceae</taxon>
        <taxon>Pseudomonas</taxon>
    </lineage>
</organism>
<dbReference type="GO" id="GO:0006351">
    <property type="term" value="P:DNA-templated transcription"/>
    <property type="evidence" value="ECO:0007669"/>
    <property type="project" value="TreeGrafter"/>
</dbReference>
<dbReference type="FunFam" id="1.10.10.10:FF:000001">
    <property type="entry name" value="LysR family transcriptional regulator"/>
    <property type="match status" value="1"/>
</dbReference>
<dbReference type="Gene3D" id="1.10.10.10">
    <property type="entry name" value="Winged helix-like DNA-binding domain superfamily/Winged helix DNA-binding domain"/>
    <property type="match status" value="1"/>
</dbReference>
<dbReference type="PROSITE" id="PS50931">
    <property type="entry name" value="HTH_LYSR"/>
    <property type="match status" value="1"/>
</dbReference>
<evidence type="ECO:0000256" key="3">
    <source>
        <dbReference type="ARBA" id="ARBA00023125"/>
    </source>
</evidence>
<evidence type="ECO:0000256" key="2">
    <source>
        <dbReference type="ARBA" id="ARBA00023015"/>
    </source>
</evidence>
<evidence type="ECO:0000256" key="4">
    <source>
        <dbReference type="ARBA" id="ARBA00023163"/>
    </source>
</evidence>
<dbReference type="SUPFAM" id="SSF46785">
    <property type="entry name" value="Winged helix' DNA-binding domain"/>
    <property type="match status" value="1"/>
</dbReference>
<dbReference type="EMBL" id="ASGY01000044">
    <property type="protein sequence ID" value="KGE68807.1"/>
    <property type="molecule type" value="Genomic_DNA"/>
</dbReference>
<name>A0A0A1Z7Q5_PSEFL</name>
<dbReference type="Gene3D" id="3.40.190.290">
    <property type="match status" value="1"/>
</dbReference>
<evidence type="ECO:0000313" key="7">
    <source>
        <dbReference type="Proteomes" id="UP000030060"/>
    </source>
</evidence>
<protein>
    <submittedName>
        <fullName evidence="6">LysR family transcriptional regulator</fullName>
    </submittedName>
</protein>
<dbReference type="InterPro" id="IPR036390">
    <property type="entry name" value="WH_DNA-bd_sf"/>
</dbReference>
<dbReference type="SUPFAM" id="SSF53850">
    <property type="entry name" value="Periplasmic binding protein-like II"/>
    <property type="match status" value="1"/>
</dbReference>
<gene>
    <name evidence="6" type="ORF">K814_0106250</name>
</gene>
<dbReference type="Pfam" id="PF00126">
    <property type="entry name" value="HTH_1"/>
    <property type="match status" value="1"/>
</dbReference>
<evidence type="ECO:0000256" key="1">
    <source>
        <dbReference type="ARBA" id="ARBA00009437"/>
    </source>
</evidence>
<dbReference type="PANTHER" id="PTHR30537">
    <property type="entry name" value="HTH-TYPE TRANSCRIPTIONAL REGULATOR"/>
    <property type="match status" value="1"/>
</dbReference>
<proteinExistence type="inferred from homology"/>
<comment type="similarity">
    <text evidence="1">Belongs to the LysR transcriptional regulatory family.</text>
</comment>
<evidence type="ECO:0000259" key="5">
    <source>
        <dbReference type="PROSITE" id="PS50931"/>
    </source>
</evidence>
<feature type="domain" description="HTH lysR-type" evidence="5">
    <location>
        <begin position="1"/>
        <end position="59"/>
    </location>
</feature>
<sequence>MDRFREIELFVHVAEAASISRAADVLGLPVSSASRHLSMLETRLGVRLVHRTTRSLALTEVGMEFYRRCKDVLSDLGEAEAVAKDAVGNPRGTLRITASLSFCLLHIEPLLPAFNKAYPDISVDIIAANQYLDVVENNVDLAIRTREFEADSNLTIRKLAVTKRVLAASREYLSTYGMPVIPEDLTKHKMLIYSYANNPNELPFEKGNQKVIVNLNPSLRTNDGQIAINAALHGMGILAQPKYAIYDHIENGELITLLNDWDLPRLTMNIAYQTRRYLPNKVRVFVDALTDHFLRNDFERRWS</sequence>
<dbReference type="InterPro" id="IPR036388">
    <property type="entry name" value="WH-like_DNA-bd_sf"/>
</dbReference>
<dbReference type="GO" id="GO:0043565">
    <property type="term" value="F:sequence-specific DNA binding"/>
    <property type="evidence" value="ECO:0007669"/>
    <property type="project" value="TreeGrafter"/>
</dbReference>
<dbReference type="Proteomes" id="UP000030060">
    <property type="component" value="Unassembled WGS sequence"/>
</dbReference>
<reference evidence="6 7" key="1">
    <citation type="journal article" date="2013" name="Genome Announc.">
        <title>Draft Genome Sequence of Pseudomonas fluorescens LMG 5329, a White Line-Inducing Principle-Producing Bioindicator for the Mushroom Pathogen Pseudomonas tolaasii.</title>
        <authorList>
            <person name="Ghequire M.G."/>
            <person name="Rokni-Zadeh H."/>
            <person name="Zarrineh P."/>
            <person name="De Mot R."/>
        </authorList>
    </citation>
    <scope>NUCLEOTIDE SEQUENCE [LARGE SCALE GENOMIC DNA]</scope>
    <source>
        <strain evidence="6 7">LMG 5329</strain>
    </source>
</reference>
<dbReference type="PANTHER" id="PTHR30537:SF35">
    <property type="entry name" value="TRANSCRIPTIONAL REGULATORY PROTEIN"/>
    <property type="match status" value="1"/>
</dbReference>
<dbReference type="InterPro" id="IPR058163">
    <property type="entry name" value="LysR-type_TF_proteobact-type"/>
</dbReference>
<dbReference type="GO" id="GO:0003700">
    <property type="term" value="F:DNA-binding transcription factor activity"/>
    <property type="evidence" value="ECO:0007669"/>
    <property type="project" value="InterPro"/>
</dbReference>
<dbReference type="InterPro" id="IPR000847">
    <property type="entry name" value="LysR_HTH_N"/>
</dbReference>
<accession>A0A0A1Z7Q5</accession>
<keyword evidence="4" id="KW-0804">Transcription</keyword>
<comment type="caution">
    <text evidence="6">The sequence shown here is derived from an EMBL/GenBank/DDBJ whole genome shotgun (WGS) entry which is preliminary data.</text>
</comment>
<dbReference type="OrthoDB" id="8885940at2"/>
<dbReference type="InterPro" id="IPR005119">
    <property type="entry name" value="LysR_subst-bd"/>
</dbReference>
<dbReference type="Pfam" id="PF03466">
    <property type="entry name" value="LysR_substrate"/>
    <property type="match status" value="1"/>
</dbReference>
<keyword evidence="2" id="KW-0805">Transcription regulation</keyword>
<evidence type="ECO:0000313" key="6">
    <source>
        <dbReference type="EMBL" id="KGE68807.1"/>
    </source>
</evidence>
<dbReference type="RefSeq" id="WP_016976640.1">
    <property type="nucleotide sequence ID" value="NZ_ASGY01000044.1"/>
</dbReference>
<dbReference type="AlphaFoldDB" id="A0A0A1Z7Q5"/>
<dbReference type="CDD" id="cd08422">
    <property type="entry name" value="PBP2_CrgA_like"/>
    <property type="match status" value="1"/>
</dbReference>